<dbReference type="EMBL" id="HBHW01044547">
    <property type="protein sequence ID" value="CAE0066541.1"/>
    <property type="molecule type" value="Transcribed_RNA"/>
</dbReference>
<organism evidence="3">
    <name type="scientific">Rhodosorus marinus</name>
    <dbReference type="NCBI Taxonomy" id="101924"/>
    <lineage>
        <taxon>Eukaryota</taxon>
        <taxon>Rhodophyta</taxon>
        <taxon>Stylonematophyceae</taxon>
        <taxon>Stylonematales</taxon>
        <taxon>Stylonemataceae</taxon>
        <taxon>Rhodosorus</taxon>
    </lineage>
</organism>
<dbReference type="SUPFAM" id="SSF50156">
    <property type="entry name" value="PDZ domain-like"/>
    <property type="match status" value="1"/>
</dbReference>
<evidence type="ECO:0000256" key="1">
    <source>
        <dbReference type="SAM" id="Phobius"/>
    </source>
</evidence>
<dbReference type="InterPro" id="IPR036034">
    <property type="entry name" value="PDZ_sf"/>
</dbReference>
<dbReference type="SMART" id="SM00228">
    <property type="entry name" value="PDZ"/>
    <property type="match status" value="1"/>
</dbReference>
<feature type="domain" description="PDZ" evidence="2">
    <location>
        <begin position="48"/>
        <end position="141"/>
    </location>
</feature>
<protein>
    <recommendedName>
        <fullName evidence="2">PDZ domain-containing protein</fullName>
    </recommendedName>
</protein>
<keyword evidence="1" id="KW-1133">Transmembrane helix</keyword>
<reference evidence="3" key="1">
    <citation type="submission" date="2021-01" db="EMBL/GenBank/DDBJ databases">
        <authorList>
            <person name="Corre E."/>
            <person name="Pelletier E."/>
            <person name="Niang G."/>
            <person name="Scheremetjew M."/>
            <person name="Finn R."/>
            <person name="Kale V."/>
            <person name="Holt S."/>
            <person name="Cochrane G."/>
            <person name="Meng A."/>
            <person name="Brown T."/>
            <person name="Cohen L."/>
        </authorList>
    </citation>
    <scope>NUCLEOTIDE SEQUENCE</scope>
    <source>
        <strain evidence="3">CCMP 769</strain>
    </source>
</reference>
<dbReference type="PROSITE" id="PS50106">
    <property type="entry name" value="PDZ"/>
    <property type="match status" value="1"/>
</dbReference>
<sequence length="191" mass="20329">MDCLGFCPSLVGSRQVRQPGLSRVGARRGRILRRTVGEVIPVGGSRCVLSMSQTEQTEEISGRKTFTVSKPLGVVLEELESGTVFVASVAGDGNAGEAGIQKGDLVIGVDSKLFAGKGLETVTSAITDGSSESVQLLVERTVSVPTANKLDDRVREKLRSEISAPYRQNWLGIMVVAVLTLIVLARFSGIR</sequence>
<dbReference type="InterPro" id="IPR001478">
    <property type="entry name" value="PDZ"/>
</dbReference>
<evidence type="ECO:0000259" key="2">
    <source>
        <dbReference type="PROSITE" id="PS50106"/>
    </source>
</evidence>
<dbReference type="Pfam" id="PF00595">
    <property type="entry name" value="PDZ"/>
    <property type="match status" value="1"/>
</dbReference>
<keyword evidence="1" id="KW-0472">Membrane</keyword>
<name>A0A7S3ENP4_9RHOD</name>
<dbReference type="Gene3D" id="2.30.42.10">
    <property type="match status" value="1"/>
</dbReference>
<accession>A0A7S3ENP4</accession>
<evidence type="ECO:0000313" key="3">
    <source>
        <dbReference type="EMBL" id="CAE0066541.1"/>
    </source>
</evidence>
<feature type="transmembrane region" description="Helical" evidence="1">
    <location>
        <begin position="170"/>
        <end position="187"/>
    </location>
</feature>
<keyword evidence="1" id="KW-0812">Transmembrane</keyword>
<gene>
    <name evidence="3" type="ORF">RMAR00112_LOCUS34613</name>
</gene>
<proteinExistence type="predicted"/>
<dbReference type="AlphaFoldDB" id="A0A7S3ENP4"/>